<dbReference type="Proteomes" id="UP000818029">
    <property type="component" value="Chromosome D13"/>
</dbReference>
<evidence type="ECO:0000313" key="3">
    <source>
        <dbReference type="Proteomes" id="UP000818029"/>
    </source>
</evidence>
<feature type="region of interest" description="Disordered" evidence="1">
    <location>
        <begin position="1"/>
        <end position="38"/>
    </location>
</feature>
<reference evidence="3" key="1">
    <citation type="journal article" date="2020" name="Nat. Genet.">
        <title>Genomic diversifications of five Gossypium allopolyploid species and their impact on cotton improvement.</title>
        <authorList>
            <person name="Chen Z.J."/>
            <person name="Sreedasyam A."/>
            <person name="Ando A."/>
            <person name="Song Q."/>
            <person name="De Santiago L.M."/>
            <person name="Hulse-Kemp A.M."/>
            <person name="Ding M."/>
            <person name="Ye W."/>
            <person name="Kirkbride R.C."/>
            <person name="Jenkins J."/>
            <person name="Plott C."/>
            <person name="Lovell J."/>
            <person name="Lin Y.M."/>
            <person name="Vaughn R."/>
            <person name="Liu B."/>
            <person name="Simpson S."/>
            <person name="Scheffler B.E."/>
            <person name="Wen L."/>
            <person name="Saski C.A."/>
            <person name="Grover C.E."/>
            <person name="Hu G."/>
            <person name="Conover J.L."/>
            <person name="Carlson J.W."/>
            <person name="Shu S."/>
            <person name="Boston L.B."/>
            <person name="Williams M."/>
            <person name="Peterson D.G."/>
            <person name="McGee K."/>
            <person name="Jones D.C."/>
            <person name="Wendel J.F."/>
            <person name="Stelly D.M."/>
            <person name="Grimwood J."/>
            <person name="Schmutz J."/>
        </authorList>
    </citation>
    <scope>NUCLEOTIDE SEQUENCE [LARGE SCALE GENOMIC DNA]</scope>
    <source>
        <strain evidence="3">cv. TM-1</strain>
    </source>
</reference>
<reference evidence="4" key="2">
    <citation type="submission" date="2025-08" db="UniProtKB">
        <authorList>
            <consortium name="RefSeq"/>
        </authorList>
    </citation>
    <scope>IDENTIFICATION</scope>
</reference>
<dbReference type="CDD" id="cd01647">
    <property type="entry name" value="RT_LTR"/>
    <property type="match status" value="1"/>
</dbReference>
<keyword evidence="3" id="KW-1185">Reference proteome</keyword>
<dbReference type="InterPro" id="IPR053134">
    <property type="entry name" value="RNA-dir_DNA_polymerase"/>
</dbReference>
<name>A0ABM3BBT3_GOSHI</name>
<feature type="transmembrane region" description="Helical" evidence="2">
    <location>
        <begin position="425"/>
        <end position="443"/>
    </location>
</feature>
<dbReference type="InterPro" id="IPR043502">
    <property type="entry name" value="DNA/RNA_pol_sf"/>
</dbReference>
<dbReference type="RefSeq" id="XP_040964521.1">
    <property type="nucleotide sequence ID" value="XM_041108587.1"/>
</dbReference>
<evidence type="ECO:0000256" key="2">
    <source>
        <dbReference type="SAM" id="Phobius"/>
    </source>
</evidence>
<gene>
    <name evidence="4" type="primary">LOC121224936</name>
</gene>
<dbReference type="InterPro" id="IPR043128">
    <property type="entry name" value="Rev_trsase/Diguanyl_cyclase"/>
</dbReference>
<keyword evidence="2" id="KW-1133">Transmembrane helix</keyword>
<sequence>MHPQQGQTHPHQNLMQPQHSSIPNQHVQEHRQQPYTQASTSDPLAILEALMREHITRSLPSDTENPSPRGKEHCKAITLRSGKQTSKPSIDSIIAPQDMDRVITGEKVESEEFFDALDKKVRQIVTHMSIVGPSEFSTQSRVSAQADISPPLPFPQRFKKNEHDKQYQQFLDTLKQLLINILLVDALDKEKCQIVDVLDDLSEEEFNDQSIILSEEFAVTSDAECLNDGYSRYNQIAIALEDQEKKNFTFPFGTFIFRRMPFGLCNAPTTFQRNDFDHCADNLDKVLKRCGDRHLVQNWEKCHLRATEDIVLGHRISSQGIQPVELEHKTIWAIKQVNMDYEATGKIRLLDITKLEEIRRNADENTAIYKEKTKRWRDKIILQRQFIVDDDLEGRDRSVASLPNVQVSDNEKEEESRDIESACKRLIVCLMMFFLLIKRTLLLRRKLLSKKRKHCRRGSYC</sequence>
<feature type="compositionally biased region" description="Polar residues" evidence="1">
    <location>
        <begin position="1"/>
        <end position="26"/>
    </location>
</feature>
<dbReference type="GeneID" id="121224936"/>
<evidence type="ECO:0000313" key="4">
    <source>
        <dbReference type="RefSeq" id="XP_040964521.1"/>
    </source>
</evidence>
<dbReference type="SUPFAM" id="SSF56672">
    <property type="entry name" value="DNA/RNA polymerases"/>
    <property type="match status" value="1"/>
</dbReference>
<keyword evidence="2" id="KW-0812">Transmembrane</keyword>
<keyword evidence="2" id="KW-0472">Membrane</keyword>
<dbReference type="Gene3D" id="3.10.10.10">
    <property type="entry name" value="HIV Type 1 Reverse Transcriptase, subunit A, domain 1"/>
    <property type="match status" value="1"/>
</dbReference>
<proteinExistence type="predicted"/>
<protein>
    <submittedName>
        <fullName evidence="4">Uncharacterized protein</fullName>
    </submittedName>
</protein>
<dbReference type="PANTHER" id="PTHR24559">
    <property type="entry name" value="TRANSPOSON TY3-I GAG-POL POLYPROTEIN"/>
    <property type="match status" value="1"/>
</dbReference>
<accession>A0ABM3BBT3</accession>
<evidence type="ECO:0000256" key="1">
    <source>
        <dbReference type="SAM" id="MobiDB-lite"/>
    </source>
</evidence>
<dbReference type="PANTHER" id="PTHR24559:SF429">
    <property type="entry name" value="RNA-DIRECTED DNA POLYMERASE HOMOLOG"/>
    <property type="match status" value="1"/>
</dbReference>
<dbReference type="Gene3D" id="3.30.70.270">
    <property type="match status" value="2"/>
</dbReference>
<organism evidence="3 4">
    <name type="scientific">Gossypium hirsutum</name>
    <name type="common">Upland cotton</name>
    <name type="synonym">Gossypium mexicanum</name>
    <dbReference type="NCBI Taxonomy" id="3635"/>
    <lineage>
        <taxon>Eukaryota</taxon>
        <taxon>Viridiplantae</taxon>
        <taxon>Streptophyta</taxon>
        <taxon>Embryophyta</taxon>
        <taxon>Tracheophyta</taxon>
        <taxon>Spermatophyta</taxon>
        <taxon>Magnoliopsida</taxon>
        <taxon>eudicotyledons</taxon>
        <taxon>Gunneridae</taxon>
        <taxon>Pentapetalae</taxon>
        <taxon>rosids</taxon>
        <taxon>malvids</taxon>
        <taxon>Malvales</taxon>
        <taxon>Malvaceae</taxon>
        <taxon>Malvoideae</taxon>
        <taxon>Gossypium</taxon>
    </lineage>
</organism>